<dbReference type="NCBIfam" id="TIGR00547">
    <property type="entry name" value="lolA"/>
    <property type="match status" value="1"/>
</dbReference>
<comment type="subunit">
    <text evidence="3 10">Monomer.</text>
</comment>
<dbReference type="InterPro" id="IPR018323">
    <property type="entry name" value="OM_lipoprot_carrier_LolA_Pbac"/>
</dbReference>
<evidence type="ECO:0000313" key="12">
    <source>
        <dbReference type="Proteomes" id="UP000292087"/>
    </source>
</evidence>
<dbReference type="CDD" id="cd16325">
    <property type="entry name" value="LolA"/>
    <property type="match status" value="1"/>
</dbReference>
<keyword evidence="6 10" id="KW-0732">Signal</keyword>
<comment type="subcellular location">
    <subcellularLocation>
        <location evidence="1 10">Periplasm</location>
    </subcellularLocation>
</comment>
<proteinExistence type="inferred from homology"/>
<dbReference type="RefSeq" id="WP_130522485.1">
    <property type="nucleotide sequence ID" value="NZ_JBQGER010000002.1"/>
</dbReference>
<comment type="similarity">
    <text evidence="2 10">Belongs to the LolA family.</text>
</comment>
<keyword evidence="5 10" id="KW-0813">Transport</keyword>
<dbReference type="PANTHER" id="PTHR35869:SF1">
    <property type="entry name" value="OUTER-MEMBRANE LIPOPROTEIN CARRIER PROTEIN"/>
    <property type="match status" value="1"/>
</dbReference>
<feature type="chain" id="PRO_5021055103" description="Outer-membrane lipoprotein carrier protein" evidence="10">
    <location>
        <begin position="22"/>
        <end position="209"/>
    </location>
</feature>
<evidence type="ECO:0000256" key="1">
    <source>
        <dbReference type="ARBA" id="ARBA00004418"/>
    </source>
</evidence>
<sequence precursor="true">MIRMLKMAVLGTALLAGTALADARAELVAFTNGLKGLDGQFSQTVYNANGAVKERSSGRVALSTPDLFRWEYAKPYEQLIVADGRKVWIYEPDLQQATVRDQGSEAQSSPLAALLKPKELDAKFDVSQAPAAQGLEWMTLTPKRDDATSGFEVAELGFANGQLKRMKVTDAVGQRTEVEFSGWKRNPAFAAGTFSYKPAAGVDVVGAAQ</sequence>
<keyword evidence="7 10" id="KW-0574">Periplasm</keyword>
<dbReference type="GO" id="GO:0042953">
    <property type="term" value="P:lipoprotein transport"/>
    <property type="evidence" value="ECO:0007669"/>
    <property type="project" value="InterPro"/>
</dbReference>
<organism evidence="11 12">
    <name type="scientific">Pseudoxanthomonas winnipegensis</name>
    <dbReference type="NCBI Taxonomy" id="2480810"/>
    <lineage>
        <taxon>Bacteria</taxon>
        <taxon>Pseudomonadati</taxon>
        <taxon>Pseudomonadota</taxon>
        <taxon>Gammaproteobacteria</taxon>
        <taxon>Lysobacterales</taxon>
        <taxon>Lysobacteraceae</taxon>
        <taxon>Pseudoxanthomonas</taxon>
    </lineage>
</organism>
<name>A0A4Q8LZT6_9GAMM</name>
<keyword evidence="8 10" id="KW-0653">Protein transport</keyword>
<feature type="signal peptide" evidence="10">
    <location>
        <begin position="1"/>
        <end position="21"/>
    </location>
</feature>
<evidence type="ECO:0000256" key="10">
    <source>
        <dbReference type="HAMAP-Rule" id="MF_00240"/>
    </source>
</evidence>
<dbReference type="AlphaFoldDB" id="A0A4Q8LZT6"/>
<evidence type="ECO:0000256" key="8">
    <source>
        <dbReference type="ARBA" id="ARBA00022927"/>
    </source>
</evidence>
<evidence type="ECO:0000313" key="11">
    <source>
        <dbReference type="EMBL" id="TAA37510.1"/>
    </source>
</evidence>
<dbReference type="InterPro" id="IPR004564">
    <property type="entry name" value="OM_lipoprot_carrier_LolA-like"/>
</dbReference>
<comment type="function">
    <text evidence="10">Participates in the translocation of lipoproteins from the inner membrane to the outer membrane. Only forms a complex with a lipoprotein if the residue after the N-terminal Cys is not an aspartate (The Asp acts as a targeting signal to indicate that the lipoprotein should stay in the inner membrane).</text>
</comment>
<evidence type="ECO:0000256" key="7">
    <source>
        <dbReference type="ARBA" id="ARBA00022764"/>
    </source>
</evidence>
<dbReference type="Pfam" id="PF03548">
    <property type="entry name" value="LolA"/>
    <property type="match status" value="1"/>
</dbReference>
<evidence type="ECO:0000256" key="4">
    <source>
        <dbReference type="ARBA" id="ARBA00014035"/>
    </source>
</evidence>
<dbReference type="PANTHER" id="PTHR35869">
    <property type="entry name" value="OUTER-MEMBRANE LIPOPROTEIN CARRIER PROTEIN"/>
    <property type="match status" value="1"/>
</dbReference>
<keyword evidence="11" id="KW-0449">Lipoprotein</keyword>
<accession>A0A4Q8LZT6</accession>
<comment type="caution">
    <text evidence="11">The sequence shown here is derived from an EMBL/GenBank/DDBJ whole genome shotgun (WGS) entry which is preliminary data.</text>
</comment>
<dbReference type="GO" id="GO:0044874">
    <property type="term" value="P:lipoprotein localization to outer membrane"/>
    <property type="evidence" value="ECO:0007669"/>
    <property type="project" value="UniProtKB-UniRule"/>
</dbReference>
<keyword evidence="9 10" id="KW-0143">Chaperone</keyword>
<dbReference type="EMBL" id="SHMF01000001">
    <property type="protein sequence ID" value="TAA37510.1"/>
    <property type="molecule type" value="Genomic_DNA"/>
</dbReference>
<gene>
    <name evidence="10 11" type="primary">lolA</name>
    <name evidence="11" type="ORF">EA656_02240</name>
</gene>
<dbReference type="HAMAP" id="MF_00240">
    <property type="entry name" value="LolA"/>
    <property type="match status" value="1"/>
</dbReference>
<evidence type="ECO:0000256" key="5">
    <source>
        <dbReference type="ARBA" id="ARBA00022448"/>
    </source>
</evidence>
<evidence type="ECO:0000256" key="2">
    <source>
        <dbReference type="ARBA" id="ARBA00007615"/>
    </source>
</evidence>
<dbReference type="GO" id="GO:0030288">
    <property type="term" value="C:outer membrane-bounded periplasmic space"/>
    <property type="evidence" value="ECO:0007669"/>
    <property type="project" value="TreeGrafter"/>
</dbReference>
<reference evidence="11 12" key="1">
    <citation type="submission" date="2019-02" db="EMBL/GenBank/DDBJ databases">
        <title>WGS of Pseudoxanthomonas species novum from clinical isolates.</title>
        <authorList>
            <person name="Bernier A.-M."/>
            <person name="Bernard K."/>
            <person name="Vachon A."/>
        </authorList>
    </citation>
    <scope>NUCLEOTIDE SEQUENCE [LARGE SCALE GENOMIC DNA]</scope>
    <source>
        <strain evidence="11 12">NML140781</strain>
    </source>
</reference>
<protein>
    <recommendedName>
        <fullName evidence="4 10">Outer-membrane lipoprotein carrier protein</fullName>
    </recommendedName>
</protein>
<dbReference type="SUPFAM" id="SSF89392">
    <property type="entry name" value="Prokaryotic lipoproteins and lipoprotein localization factors"/>
    <property type="match status" value="1"/>
</dbReference>
<dbReference type="Gene3D" id="2.50.20.10">
    <property type="entry name" value="Lipoprotein localisation LolA/LolB/LppX"/>
    <property type="match status" value="1"/>
</dbReference>
<dbReference type="Proteomes" id="UP000292087">
    <property type="component" value="Unassembled WGS sequence"/>
</dbReference>
<evidence type="ECO:0000256" key="9">
    <source>
        <dbReference type="ARBA" id="ARBA00023186"/>
    </source>
</evidence>
<evidence type="ECO:0000256" key="3">
    <source>
        <dbReference type="ARBA" id="ARBA00011245"/>
    </source>
</evidence>
<dbReference type="InterPro" id="IPR029046">
    <property type="entry name" value="LolA/LolB/LppX"/>
</dbReference>
<evidence type="ECO:0000256" key="6">
    <source>
        <dbReference type="ARBA" id="ARBA00022729"/>
    </source>
</evidence>